<comment type="caution">
    <text evidence="2">The sequence shown here is derived from an EMBL/GenBank/DDBJ whole genome shotgun (WGS) entry which is preliminary data.</text>
</comment>
<dbReference type="RefSeq" id="WP_266060526.1">
    <property type="nucleotide sequence ID" value="NZ_JAPKFM010000003.1"/>
</dbReference>
<reference evidence="2" key="1">
    <citation type="submission" date="2022-10" db="EMBL/GenBank/DDBJ databases">
        <title>WGS of marine actinomycetes from Thailand.</title>
        <authorList>
            <person name="Thawai C."/>
        </authorList>
    </citation>
    <scope>NUCLEOTIDE SEQUENCE</scope>
    <source>
        <strain evidence="2">SW21</strain>
    </source>
</reference>
<dbReference type="AlphaFoldDB" id="A0A9X3D268"/>
<feature type="compositionally biased region" description="Low complexity" evidence="1">
    <location>
        <begin position="245"/>
        <end position="254"/>
    </location>
</feature>
<dbReference type="Proteomes" id="UP001143347">
    <property type="component" value="Unassembled WGS sequence"/>
</dbReference>
<sequence>MNRKDRRPPVSGGTRVALIDLLHAQRRCASVFGPMPVPTVDEARDRLYAMAAAGPALRLGLRPSAHHIHWQPAPTATAVSIAPQWISPGRIPPAWIPPAWISPESVATESDAQSACTQSIADRGRIEPEGDPLALLESVRALPDAGLRVVCAGDLVAVDFNHGLGDVAFTQAVVDAMIGGLTMSDAHWDRYRGTTRPLLAAAIHTFGRHPGRLASLGHSRRHRLPTDDADTQRAAPPEPGPGAPIPAGAGRPPSAATVRIPVIEMRLLRDARDRDLPGVSMFAVLTCALVRALLDAGIDLDPAVTIPFDLRPYLPAGTDTLAPLSAGLTFPVTADTAARTLTQMLDVASRSGRPVATMTIGTMGEWTSRLARRHPPAPDSSLPRAQLLHSSVGRLPQTAHTRFTDPARAVNYTVSDPATPTGITVTSSTVGGALCVTAAFYPEYSDATAVRAALAALPGHVATTLHHK</sequence>
<feature type="region of interest" description="Disordered" evidence="1">
    <location>
        <begin position="213"/>
        <end position="254"/>
    </location>
</feature>
<protein>
    <submittedName>
        <fullName evidence="2">Uncharacterized protein</fullName>
    </submittedName>
</protein>
<evidence type="ECO:0000313" key="2">
    <source>
        <dbReference type="EMBL" id="MCX2963482.1"/>
    </source>
</evidence>
<proteinExistence type="predicted"/>
<gene>
    <name evidence="2" type="ORF">OSB52_05175</name>
</gene>
<evidence type="ECO:0000313" key="3">
    <source>
        <dbReference type="Proteomes" id="UP001143347"/>
    </source>
</evidence>
<keyword evidence="3" id="KW-1185">Reference proteome</keyword>
<organism evidence="2 3">
    <name type="scientific">Gordonia aquimaris</name>
    <dbReference type="NCBI Taxonomy" id="2984863"/>
    <lineage>
        <taxon>Bacteria</taxon>
        <taxon>Bacillati</taxon>
        <taxon>Actinomycetota</taxon>
        <taxon>Actinomycetes</taxon>
        <taxon>Mycobacteriales</taxon>
        <taxon>Gordoniaceae</taxon>
        <taxon>Gordonia</taxon>
    </lineage>
</organism>
<dbReference type="EMBL" id="JAPKFM010000003">
    <property type="protein sequence ID" value="MCX2963482.1"/>
    <property type="molecule type" value="Genomic_DNA"/>
</dbReference>
<evidence type="ECO:0000256" key="1">
    <source>
        <dbReference type="SAM" id="MobiDB-lite"/>
    </source>
</evidence>
<name>A0A9X3D268_9ACTN</name>
<accession>A0A9X3D268</accession>